<dbReference type="AlphaFoldDB" id="A0A285TTR3"/>
<dbReference type="EMBL" id="OBMM01000005">
    <property type="protein sequence ID" value="SOC27483.1"/>
    <property type="molecule type" value="Genomic_DNA"/>
</dbReference>
<dbReference type="Proteomes" id="UP000219068">
    <property type="component" value="Unassembled WGS sequence"/>
</dbReference>
<reference evidence="1 2" key="1">
    <citation type="submission" date="2017-08" db="EMBL/GenBank/DDBJ databases">
        <authorList>
            <person name="de Groot N.N."/>
        </authorList>
    </citation>
    <scope>NUCLEOTIDE SEQUENCE [LARGE SCALE GENOMIC DNA]</scope>
    <source>
        <strain evidence="1 2">USBA 78</strain>
    </source>
</reference>
<evidence type="ECO:0000313" key="1">
    <source>
        <dbReference type="EMBL" id="SOC27483.1"/>
    </source>
</evidence>
<sequence length="115" mass="13555">MHLKIRPVLDKDQFNLVWNNYLVGFDKNYSDQGALYIEGQENIRFLANWTISPDEPISTFVFKDKIPRSKSSLWIFNFRPTDLSLFHAGKFEERMKDATKSIDQFISVAMKKDFL</sequence>
<name>A0A285TTR3_9PROT</name>
<protein>
    <submittedName>
        <fullName evidence="1">Uncharacterized protein</fullName>
    </submittedName>
</protein>
<accession>A0A285TTR3</accession>
<organism evidence="1 2">
    <name type="scientific">Thalassospira xiamenensis</name>
    <dbReference type="NCBI Taxonomy" id="220697"/>
    <lineage>
        <taxon>Bacteria</taxon>
        <taxon>Pseudomonadati</taxon>
        <taxon>Pseudomonadota</taxon>
        <taxon>Alphaproteobacteria</taxon>
        <taxon>Rhodospirillales</taxon>
        <taxon>Thalassospiraceae</taxon>
        <taxon>Thalassospira</taxon>
    </lineage>
</organism>
<proteinExistence type="predicted"/>
<dbReference type="RefSeq" id="WP_097052955.1">
    <property type="nucleotide sequence ID" value="NZ_OBMM01000005.1"/>
</dbReference>
<evidence type="ECO:0000313" key="2">
    <source>
        <dbReference type="Proteomes" id="UP000219068"/>
    </source>
</evidence>
<gene>
    <name evidence="1" type="ORF">SAMN05428964_105434</name>
</gene>